<name>A0A0E3QPW3_METBA</name>
<organism evidence="2 3">
    <name type="scientific">Methanosarcina barkeri str. Wiesmoor</name>
    <dbReference type="NCBI Taxonomy" id="1434109"/>
    <lineage>
        <taxon>Archaea</taxon>
        <taxon>Methanobacteriati</taxon>
        <taxon>Methanobacteriota</taxon>
        <taxon>Stenosarchaea group</taxon>
        <taxon>Methanomicrobia</taxon>
        <taxon>Methanosarcinales</taxon>
        <taxon>Methanosarcinaceae</taxon>
        <taxon>Methanosarcina</taxon>
    </lineage>
</organism>
<dbReference type="GeneID" id="24824931"/>
<dbReference type="HOGENOM" id="CLU_917061_0_0_2"/>
<feature type="transmembrane region" description="Helical" evidence="1">
    <location>
        <begin position="17"/>
        <end position="36"/>
    </location>
</feature>
<dbReference type="AlphaFoldDB" id="A0A0E3QPW3"/>
<feature type="transmembrane region" description="Helical" evidence="1">
    <location>
        <begin position="177"/>
        <end position="206"/>
    </location>
</feature>
<feature type="transmembrane region" description="Helical" evidence="1">
    <location>
        <begin position="259"/>
        <end position="280"/>
    </location>
</feature>
<evidence type="ECO:0008006" key="4">
    <source>
        <dbReference type="Google" id="ProtNLM"/>
    </source>
</evidence>
<evidence type="ECO:0000313" key="2">
    <source>
        <dbReference type="EMBL" id="AKB52569.1"/>
    </source>
</evidence>
<keyword evidence="1" id="KW-1133">Transmembrane helix</keyword>
<dbReference type="KEGG" id="mbw:MSBRW_3316"/>
<protein>
    <recommendedName>
        <fullName evidence="4">Glycosyltransferase RgtA/B/C/D-like domain-containing protein</fullName>
    </recommendedName>
</protein>
<dbReference type="RefSeq" id="WP_011306416.1">
    <property type="nucleotide sequence ID" value="NZ_CP009526.1"/>
</dbReference>
<evidence type="ECO:0000313" key="3">
    <source>
        <dbReference type="Proteomes" id="UP000033038"/>
    </source>
</evidence>
<reference evidence="2 3" key="1">
    <citation type="submission" date="2014-07" db="EMBL/GenBank/DDBJ databases">
        <title>Methanogenic archaea and the global carbon cycle.</title>
        <authorList>
            <person name="Henriksen J.R."/>
            <person name="Luke J."/>
            <person name="Reinhart S."/>
            <person name="Benedict M.N."/>
            <person name="Youngblut N.D."/>
            <person name="Metcalf M.E."/>
            <person name="Whitaker R.J."/>
            <person name="Metcalf W.W."/>
        </authorList>
    </citation>
    <scope>NUCLEOTIDE SEQUENCE [LARGE SCALE GENOMIC DNA]</scope>
    <source>
        <strain evidence="2 3">Wiesmoor</strain>
    </source>
</reference>
<evidence type="ECO:0000256" key="1">
    <source>
        <dbReference type="SAM" id="Phobius"/>
    </source>
</evidence>
<dbReference type="EMBL" id="CP009526">
    <property type="protein sequence ID" value="AKB52569.1"/>
    <property type="molecule type" value="Genomic_DNA"/>
</dbReference>
<accession>A0A0E3QPW3</accession>
<feature type="transmembrane region" description="Helical" evidence="1">
    <location>
        <begin position="218"/>
        <end position="239"/>
    </location>
</feature>
<keyword evidence="1" id="KW-0472">Membrane</keyword>
<feature type="transmembrane region" description="Helical" evidence="1">
    <location>
        <begin position="98"/>
        <end position="117"/>
    </location>
</feature>
<dbReference type="PATRIC" id="fig|1434109.4.peg.4307"/>
<gene>
    <name evidence="2" type="ORF">MSBRW_3316</name>
</gene>
<sequence>MTNYTNKKSVFRNFDRLDFYLITLCILFTLLIFLLFTNSSMPPFEDAAMLMRYSQNFVYGHGIVWNIGEHPVDGATDFLFMICVAITAKTGLSIENSVLLIDMSSHILTGIIIYIFIRKFLFAGRWMAFTSLLFFILGTGLIYTAVFFGTPFFALFSAITWFCANEAVIDPKYSNSLIFSVSGLILGLIRPEGVFLAIFMLIAILFKIGFKKSKKIVLSFLIIFGIIGSIYFIWRWGYFGYPLPNPYYKKGGFTLHLRGLTQSIGTFVIFSYPFIPAFILGGRSKENLQQTIFSLIPVIGFIL</sequence>
<proteinExistence type="predicted"/>
<keyword evidence="1" id="KW-0812">Transmembrane</keyword>
<feature type="transmembrane region" description="Helical" evidence="1">
    <location>
        <begin position="129"/>
        <end position="157"/>
    </location>
</feature>
<dbReference type="Proteomes" id="UP000033038">
    <property type="component" value="Chromosome"/>
</dbReference>